<dbReference type="AlphaFoldDB" id="A0A2T6KR57"/>
<dbReference type="EMBL" id="QBUD01000001">
    <property type="protein sequence ID" value="PUB19044.1"/>
    <property type="molecule type" value="Genomic_DNA"/>
</dbReference>
<comment type="caution">
    <text evidence="1">The sequence shown here is derived from an EMBL/GenBank/DDBJ whole genome shotgun (WGS) entry which is preliminary data.</text>
</comment>
<keyword evidence="2" id="KW-1185">Reference proteome</keyword>
<name>A0A2T6KR57_9RHOB</name>
<protein>
    <recommendedName>
        <fullName evidence="3">GIY-YIG catalytic domain-containing protein</fullName>
    </recommendedName>
</protein>
<evidence type="ECO:0000313" key="1">
    <source>
        <dbReference type="EMBL" id="PUB19044.1"/>
    </source>
</evidence>
<sequence length="194" mass="22323">MRVHAQPQKVSDQQTRAPSQFTQSSLQLAADQSAVVRKLTTLSNLANAGGVAQRYPNLDGTDRKDALIYSINERASGEVIYVGQTTADRDWERWREHITLDTWAPWYVDYNHYDTLPRDQWAYDRFVLEELKDVTKFETTVAEQYWMEQHHGNLWNDSTPCSAENFAKRSVNPALYDPARIGLTSSWKPSLKAK</sequence>
<dbReference type="Proteomes" id="UP000244523">
    <property type="component" value="Unassembled WGS sequence"/>
</dbReference>
<organism evidence="1 2">
    <name type="scientific">Yoonia sediminilitoris</name>
    <dbReference type="NCBI Taxonomy" id="1286148"/>
    <lineage>
        <taxon>Bacteria</taxon>
        <taxon>Pseudomonadati</taxon>
        <taxon>Pseudomonadota</taxon>
        <taxon>Alphaproteobacteria</taxon>
        <taxon>Rhodobacterales</taxon>
        <taxon>Paracoccaceae</taxon>
        <taxon>Yoonia</taxon>
    </lineage>
</organism>
<accession>A0A2T6KR57</accession>
<reference evidence="1 2" key="1">
    <citation type="submission" date="2018-04" db="EMBL/GenBank/DDBJ databases">
        <title>Genomic Encyclopedia of Archaeal and Bacterial Type Strains, Phase II (KMG-II): from individual species to whole genera.</title>
        <authorList>
            <person name="Goeker M."/>
        </authorList>
    </citation>
    <scope>NUCLEOTIDE SEQUENCE [LARGE SCALE GENOMIC DNA]</scope>
    <source>
        <strain evidence="1 2">DSM 29955</strain>
    </source>
</reference>
<gene>
    <name evidence="1" type="ORF">C8N45_101635</name>
</gene>
<evidence type="ECO:0008006" key="3">
    <source>
        <dbReference type="Google" id="ProtNLM"/>
    </source>
</evidence>
<proteinExistence type="predicted"/>
<evidence type="ECO:0000313" key="2">
    <source>
        <dbReference type="Proteomes" id="UP000244523"/>
    </source>
</evidence>